<dbReference type="STRING" id="880071.Fleli_1778"/>
<gene>
    <name evidence="2" type="ordered locus">Fleli_1778</name>
</gene>
<organism evidence="2 3">
    <name type="scientific">Bernardetia litoralis (strain ATCC 23117 / DSM 6794 / NBRC 15988 / NCIMB 1366 / Fx l1 / Sio-4)</name>
    <name type="common">Flexibacter litoralis</name>
    <dbReference type="NCBI Taxonomy" id="880071"/>
    <lineage>
        <taxon>Bacteria</taxon>
        <taxon>Pseudomonadati</taxon>
        <taxon>Bacteroidota</taxon>
        <taxon>Cytophagia</taxon>
        <taxon>Cytophagales</taxon>
        <taxon>Bernardetiaceae</taxon>
        <taxon>Bernardetia</taxon>
    </lineage>
</organism>
<evidence type="ECO:0000313" key="2">
    <source>
        <dbReference type="EMBL" id="AFM04177.1"/>
    </source>
</evidence>
<dbReference type="KEGG" id="fli:Fleli_1778"/>
<feature type="signal peptide" evidence="1">
    <location>
        <begin position="1"/>
        <end position="23"/>
    </location>
</feature>
<sequence length="309" mass="34927" precursor="true">MKTLIIFAVFVTSLLFIATPSKACDLCGCGAGNYYLGVMPQFQKNFVGLRYRQSNFDSHLGSASEYSSLFETQERFYTAEIWARFYPHPKLQVLAFLPYQWNFQDENNKTKSLSGMADASVLAQYEILNTTNDTISQKFEHSFFVGGGIKLPTGKSDYNDEDALQVANANFQLGTGSTDFILTTQYTIRYKKAGFTADLSYKINTENSQDYRFGNRVSSNASLFYVKQIGKVGIMPTVGAYYEHSQQDIREDKTVFDTGGNLLNAVFGTQIYTGRFMLGLNYHTPLKQNLANNQIKSNDRFMIQTAFLF</sequence>
<keyword evidence="3" id="KW-1185">Reference proteome</keyword>
<dbReference type="RefSeq" id="WP_014797630.1">
    <property type="nucleotide sequence ID" value="NC_018018.1"/>
</dbReference>
<accession>I4AJP2</accession>
<evidence type="ECO:0000256" key="1">
    <source>
        <dbReference type="SAM" id="SignalP"/>
    </source>
</evidence>
<dbReference type="HOGENOM" id="CLU_070589_0_0_10"/>
<keyword evidence="1" id="KW-0732">Signal</keyword>
<dbReference type="EMBL" id="CP003345">
    <property type="protein sequence ID" value="AFM04177.1"/>
    <property type="molecule type" value="Genomic_DNA"/>
</dbReference>
<evidence type="ECO:0000313" key="3">
    <source>
        <dbReference type="Proteomes" id="UP000006054"/>
    </source>
</evidence>
<name>I4AJP2_BERLS</name>
<dbReference type="OrthoDB" id="1405967at2"/>
<dbReference type="AlphaFoldDB" id="I4AJP2"/>
<proteinExistence type="predicted"/>
<dbReference type="Proteomes" id="UP000006054">
    <property type="component" value="Chromosome"/>
</dbReference>
<feature type="chain" id="PRO_5003685789" description="Transporter" evidence="1">
    <location>
        <begin position="24"/>
        <end position="309"/>
    </location>
</feature>
<reference evidence="3" key="1">
    <citation type="submission" date="2012-06" db="EMBL/GenBank/DDBJ databases">
        <title>The complete genome of Flexibacter litoralis DSM 6794.</title>
        <authorList>
            <person name="Lucas S."/>
            <person name="Copeland A."/>
            <person name="Lapidus A."/>
            <person name="Glavina del Rio T."/>
            <person name="Dalin E."/>
            <person name="Tice H."/>
            <person name="Bruce D."/>
            <person name="Goodwin L."/>
            <person name="Pitluck S."/>
            <person name="Peters L."/>
            <person name="Ovchinnikova G."/>
            <person name="Lu M."/>
            <person name="Kyrpides N."/>
            <person name="Mavromatis K."/>
            <person name="Ivanova N."/>
            <person name="Brettin T."/>
            <person name="Detter J.C."/>
            <person name="Han C."/>
            <person name="Larimer F."/>
            <person name="Land M."/>
            <person name="Hauser L."/>
            <person name="Markowitz V."/>
            <person name="Cheng J.-F."/>
            <person name="Hugenholtz P."/>
            <person name="Woyke T."/>
            <person name="Wu D."/>
            <person name="Spring S."/>
            <person name="Lang E."/>
            <person name="Kopitz M."/>
            <person name="Brambilla E."/>
            <person name="Klenk H.-P."/>
            <person name="Eisen J.A."/>
        </authorList>
    </citation>
    <scope>NUCLEOTIDE SEQUENCE [LARGE SCALE GENOMIC DNA]</scope>
    <source>
        <strain evidence="3">ATCC 23117 / DSM 6794 / NBRC 15988 / NCIMB 1366 / Sio-4</strain>
    </source>
</reference>
<dbReference type="eggNOG" id="COG4313">
    <property type="taxonomic scope" value="Bacteria"/>
</dbReference>
<evidence type="ECO:0008006" key="4">
    <source>
        <dbReference type="Google" id="ProtNLM"/>
    </source>
</evidence>
<dbReference type="PATRIC" id="fig|880071.3.peg.1753"/>
<protein>
    <recommendedName>
        <fullName evidence="4">Transporter</fullName>
    </recommendedName>
</protein>